<dbReference type="Proteomes" id="UP001176468">
    <property type="component" value="Unassembled WGS sequence"/>
</dbReference>
<gene>
    <name evidence="1" type="ORF">Q5H94_09380</name>
</gene>
<evidence type="ECO:0000313" key="1">
    <source>
        <dbReference type="EMBL" id="MDO7842537.1"/>
    </source>
</evidence>
<keyword evidence="2" id="KW-1185">Reference proteome</keyword>
<dbReference type="RefSeq" id="WP_304560996.1">
    <property type="nucleotide sequence ID" value="NZ_JAUQSZ010000005.1"/>
</dbReference>
<comment type="caution">
    <text evidence="1">The sequence shown here is derived from an EMBL/GenBank/DDBJ whole genome shotgun (WGS) entry which is preliminary data.</text>
</comment>
<organism evidence="1 2">
    <name type="scientific">Sphingomonas immobilis</name>
    <dbReference type="NCBI Taxonomy" id="3063997"/>
    <lineage>
        <taxon>Bacteria</taxon>
        <taxon>Pseudomonadati</taxon>
        <taxon>Pseudomonadota</taxon>
        <taxon>Alphaproteobacteria</taxon>
        <taxon>Sphingomonadales</taxon>
        <taxon>Sphingomonadaceae</taxon>
        <taxon>Sphingomonas</taxon>
    </lineage>
</organism>
<dbReference type="EMBL" id="JAUQSZ010000005">
    <property type="protein sequence ID" value="MDO7842537.1"/>
    <property type="molecule type" value="Genomic_DNA"/>
</dbReference>
<accession>A0ABT8ZZB0</accession>
<reference evidence="1" key="1">
    <citation type="submission" date="2023-07" db="EMBL/GenBank/DDBJ databases">
        <authorList>
            <person name="Kim M.K."/>
        </authorList>
    </citation>
    <scope>NUCLEOTIDE SEQUENCE</scope>
    <source>
        <strain evidence="1">CA1-15</strain>
    </source>
</reference>
<sequence length="65" mass="7014">MRNRRLALLIGAALLLIAGVRHPSMDLRVITHDAADLSPHKVQAAVELGIASVSVLITWTSKKFA</sequence>
<evidence type="ECO:0000313" key="2">
    <source>
        <dbReference type="Proteomes" id="UP001176468"/>
    </source>
</evidence>
<protein>
    <submittedName>
        <fullName evidence="1">Uncharacterized protein</fullName>
    </submittedName>
</protein>
<proteinExistence type="predicted"/>
<name>A0ABT8ZZB0_9SPHN</name>